<dbReference type="InterPro" id="IPR001464">
    <property type="entry name" value="Annexin"/>
</dbReference>
<comment type="caution">
    <text evidence="4">The sequence shown here is derived from an EMBL/GenBank/DDBJ whole genome shotgun (WGS) entry which is preliminary data.</text>
</comment>
<keyword evidence="3" id="KW-0041">Annexin</keyword>
<accession>A0AA86PT09</accession>
<dbReference type="InterPro" id="IPR037104">
    <property type="entry name" value="Annexin_sf"/>
</dbReference>
<keyword evidence="6" id="KW-1185">Reference proteome</keyword>
<reference evidence="4" key="1">
    <citation type="submission" date="2023-06" db="EMBL/GenBank/DDBJ databases">
        <authorList>
            <person name="Kurt Z."/>
        </authorList>
    </citation>
    <scope>NUCLEOTIDE SEQUENCE</scope>
</reference>
<dbReference type="Proteomes" id="UP001642409">
    <property type="component" value="Unassembled WGS sequence"/>
</dbReference>
<dbReference type="SUPFAM" id="SSF47874">
    <property type="entry name" value="Annexin"/>
    <property type="match status" value="1"/>
</dbReference>
<gene>
    <name evidence="5" type="ORF">HINF_LOCUS23339</name>
    <name evidence="4" type="ORF">HINF_LOCUS33274</name>
</gene>
<sequence length="301" mass="34832">MQKPDLRWQGYMLKHAMMGVGTKKQEIVDIILKHNQYQRVVIAEQFQSEQNLNLKEELKKELSGSLQLLFSNAFEERYTFWAEQVHEAIKGSVKNEKNLIQLVLLMNDYDVQQVSLAYNTLYNRDLHEQICDEISNVEWAKLLKAWLRRDNYIIYDPNATADELFQAAKGAGKDEGVFIRILSTSNPESFQQICEYYQSKYGHTIYQSIEKEFTGLSEFAFLLAHEFLTNPAEAVAFVLNQSMKGTGTNDTILIAVTLLYSELYKGETIKRAYIRFGDIKKDFKKDLTGKYEDTVLGLWGL</sequence>
<dbReference type="GO" id="GO:0005886">
    <property type="term" value="C:plasma membrane"/>
    <property type="evidence" value="ECO:0007669"/>
    <property type="project" value="TreeGrafter"/>
</dbReference>
<dbReference type="PANTHER" id="PTHR10502">
    <property type="entry name" value="ANNEXIN"/>
    <property type="match status" value="1"/>
</dbReference>
<evidence type="ECO:0000313" key="4">
    <source>
        <dbReference type="EMBL" id="CAI9945629.1"/>
    </source>
</evidence>
<proteinExistence type="inferred from homology"/>
<evidence type="ECO:0000313" key="6">
    <source>
        <dbReference type="Proteomes" id="UP001642409"/>
    </source>
</evidence>
<evidence type="ECO:0000256" key="2">
    <source>
        <dbReference type="ARBA" id="ARBA00022737"/>
    </source>
</evidence>
<dbReference type="PROSITE" id="PS51897">
    <property type="entry name" value="ANNEXIN_2"/>
    <property type="match status" value="2"/>
</dbReference>
<dbReference type="EMBL" id="CAXDID020000066">
    <property type="protein sequence ID" value="CAL6012507.1"/>
    <property type="molecule type" value="Genomic_DNA"/>
</dbReference>
<keyword evidence="2" id="KW-0677">Repeat</keyword>
<comment type="similarity">
    <text evidence="1">Belongs to the annexin family.</text>
</comment>
<dbReference type="GO" id="GO:0005737">
    <property type="term" value="C:cytoplasm"/>
    <property type="evidence" value="ECO:0007669"/>
    <property type="project" value="TreeGrafter"/>
</dbReference>
<dbReference type="EMBL" id="CATOUU010000747">
    <property type="protein sequence ID" value="CAI9945629.1"/>
    <property type="molecule type" value="Genomic_DNA"/>
</dbReference>
<dbReference type="PANTHER" id="PTHR10502:SF102">
    <property type="entry name" value="ANNEXIN B11"/>
    <property type="match status" value="1"/>
</dbReference>
<dbReference type="AlphaFoldDB" id="A0AA86PT09"/>
<organism evidence="4">
    <name type="scientific">Hexamita inflata</name>
    <dbReference type="NCBI Taxonomy" id="28002"/>
    <lineage>
        <taxon>Eukaryota</taxon>
        <taxon>Metamonada</taxon>
        <taxon>Diplomonadida</taxon>
        <taxon>Hexamitidae</taxon>
        <taxon>Hexamitinae</taxon>
        <taxon>Hexamita</taxon>
    </lineage>
</organism>
<reference evidence="5 6" key="2">
    <citation type="submission" date="2024-07" db="EMBL/GenBank/DDBJ databases">
        <authorList>
            <person name="Akdeniz Z."/>
        </authorList>
    </citation>
    <scope>NUCLEOTIDE SEQUENCE [LARGE SCALE GENOMIC DNA]</scope>
</reference>
<evidence type="ECO:0000313" key="5">
    <source>
        <dbReference type="EMBL" id="CAL6012507.1"/>
    </source>
</evidence>
<dbReference type="Gene3D" id="1.10.220.10">
    <property type="entry name" value="Annexin"/>
    <property type="match status" value="4"/>
</dbReference>
<dbReference type="GO" id="GO:0001786">
    <property type="term" value="F:phosphatidylserine binding"/>
    <property type="evidence" value="ECO:0007669"/>
    <property type="project" value="TreeGrafter"/>
</dbReference>
<dbReference type="SMART" id="SM00335">
    <property type="entry name" value="ANX"/>
    <property type="match status" value="3"/>
</dbReference>
<dbReference type="PRINTS" id="PR00196">
    <property type="entry name" value="ANNEXIN"/>
</dbReference>
<dbReference type="GO" id="GO:0005509">
    <property type="term" value="F:calcium ion binding"/>
    <property type="evidence" value="ECO:0007669"/>
    <property type="project" value="InterPro"/>
</dbReference>
<dbReference type="Pfam" id="PF00191">
    <property type="entry name" value="Annexin"/>
    <property type="match status" value="3"/>
</dbReference>
<protein>
    <submittedName>
        <fullName evidence="4">Annexin</fullName>
    </submittedName>
</protein>
<evidence type="ECO:0000256" key="1">
    <source>
        <dbReference type="ARBA" id="ARBA00007831"/>
    </source>
</evidence>
<dbReference type="InterPro" id="IPR018502">
    <property type="entry name" value="Annexin_repeat"/>
</dbReference>
<dbReference type="GO" id="GO:0005544">
    <property type="term" value="F:calcium-dependent phospholipid binding"/>
    <property type="evidence" value="ECO:0007669"/>
    <property type="project" value="InterPro"/>
</dbReference>
<evidence type="ECO:0000256" key="3">
    <source>
        <dbReference type="ARBA" id="ARBA00023216"/>
    </source>
</evidence>
<name>A0AA86PT09_9EUKA</name>